<accession>A0ABU5KM81</accession>
<sequence length="115" mass="12949">MAKVLVTFKEKFHNDHVYRKGEPYPAEGFKADPERVKFLSENHPKLNEVFLQASSSEKQTEQKKEIEKTPDTKDAVPSATENEKQTTEEQDADPKGKAKAKSAGAKKDTAKTEEK</sequence>
<feature type="compositionally biased region" description="Basic and acidic residues" evidence="1">
    <location>
        <begin position="58"/>
        <end position="74"/>
    </location>
</feature>
<keyword evidence="3" id="KW-1185">Reference proteome</keyword>
<feature type="compositionally biased region" description="Basic and acidic residues" evidence="1">
    <location>
        <begin position="105"/>
        <end position="115"/>
    </location>
</feature>
<feature type="compositionally biased region" description="Basic and acidic residues" evidence="1">
    <location>
        <begin position="81"/>
        <end position="96"/>
    </location>
</feature>
<dbReference type="RefSeq" id="WP_322421218.1">
    <property type="nucleotide sequence ID" value="NZ_JAXQNN010000002.1"/>
</dbReference>
<feature type="region of interest" description="Disordered" evidence="1">
    <location>
        <begin position="48"/>
        <end position="115"/>
    </location>
</feature>
<organism evidence="2 3">
    <name type="scientific">Jeotgalibacillus haloalkalitolerans</name>
    <dbReference type="NCBI Taxonomy" id="3104292"/>
    <lineage>
        <taxon>Bacteria</taxon>
        <taxon>Bacillati</taxon>
        <taxon>Bacillota</taxon>
        <taxon>Bacilli</taxon>
        <taxon>Bacillales</taxon>
        <taxon>Caryophanaceae</taxon>
        <taxon>Jeotgalibacillus</taxon>
    </lineage>
</organism>
<protein>
    <submittedName>
        <fullName evidence="2">Uncharacterized protein</fullName>
    </submittedName>
</protein>
<dbReference type="Proteomes" id="UP001292084">
    <property type="component" value="Unassembled WGS sequence"/>
</dbReference>
<reference evidence="2 3" key="1">
    <citation type="submission" date="2023-12" db="EMBL/GenBank/DDBJ databases">
        <title>Jeotgalibacillus haloalkaliphilus sp. nov., a novel salt-tolerant bacteria, isolated from the estuary of the Fenhe River into the Yellow River.</title>
        <authorList>
            <person name="Li Y."/>
        </authorList>
    </citation>
    <scope>NUCLEOTIDE SEQUENCE [LARGE SCALE GENOMIC DNA]</scope>
    <source>
        <strain evidence="2 3">HH7-29</strain>
    </source>
</reference>
<dbReference type="EMBL" id="JAXQNN010000002">
    <property type="protein sequence ID" value="MDZ5712244.1"/>
    <property type="molecule type" value="Genomic_DNA"/>
</dbReference>
<proteinExistence type="predicted"/>
<evidence type="ECO:0000313" key="2">
    <source>
        <dbReference type="EMBL" id="MDZ5712244.1"/>
    </source>
</evidence>
<gene>
    <name evidence="2" type="ORF">UFB30_08375</name>
</gene>
<comment type="caution">
    <text evidence="2">The sequence shown here is derived from an EMBL/GenBank/DDBJ whole genome shotgun (WGS) entry which is preliminary data.</text>
</comment>
<evidence type="ECO:0000256" key="1">
    <source>
        <dbReference type="SAM" id="MobiDB-lite"/>
    </source>
</evidence>
<name>A0ABU5KM81_9BACL</name>
<evidence type="ECO:0000313" key="3">
    <source>
        <dbReference type="Proteomes" id="UP001292084"/>
    </source>
</evidence>